<dbReference type="Pfam" id="PF09825">
    <property type="entry name" value="BPL_N"/>
    <property type="match status" value="1"/>
</dbReference>
<evidence type="ECO:0000313" key="3">
    <source>
        <dbReference type="Proteomes" id="UP000249557"/>
    </source>
</evidence>
<reference evidence="2 3" key="1">
    <citation type="submission" date="2017-08" db="EMBL/GenBank/DDBJ databases">
        <title>Infants hospitalized years apart are colonized by the same room-sourced microbial strains.</title>
        <authorList>
            <person name="Brooks B."/>
            <person name="Olm M.R."/>
            <person name="Firek B.A."/>
            <person name="Baker R."/>
            <person name="Thomas B.C."/>
            <person name="Morowitz M.J."/>
            <person name="Banfield J.F."/>
        </authorList>
    </citation>
    <scope>NUCLEOTIDE SEQUENCE [LARGE SCALE GENOMIC DNA]</scope>
    <source>
        <strain evidence="2">S2_018_000_R2_104</strain>
    </source>
</reference>
<dbReference type="SUPFAM" id="SSF52317">
    <property type="entry name" value="Class I glutamine amidotransferase-like"/>
    <property type="match status" value="1"/>
</dbReference>
<gene>
    <name evidence="2" type="ORF">DI626_04820</name>
</gene>
<evidence type="ECO:0000259" key="1">
    <source>
        <dbReference type="Pfam" id="PF09825"/>
    </source>
</evidence>
<organism evidence="2 3">
    <name type="scientific">Micavibrio aeruginosavorus</name>
    <dbReference type="NCBI Taxonomy" id="349221"/>
    <lineage>
        <taxon>Bacteria</taxon>
        <taxon>Pseudomonadati</taxon>
        <taxon>Bdellovibrionota</taxon>
        <taxon>Bdellovibrionia</taxon>
        <taxon>Bdellovibrionales</taxon>
        <taxon>Pseudobdellovibrionaceae</taxon>
        <taxon>Micavibrio</taxon>
    </lineage>
</organism>
<comment type="caution">
    <text evidence="2">The sequence shown here is derived from an EMBL/GenBank/DDBJ whole genome shotgun (WGS) entry which is preliminary data.</text>
</comment>
<dbReference type="AlphaFoldDB" id="A0A2W4ZXN9"/>
<name>A0A2W4ZXN9_9BACT</name>
<dbReference type="InterPro" id="IPR029062">
    <property type="entry name" value="Class_I_gatase-like"/>
</dbReference>
<sequence length="265" mass="28880">MMLRNFGVPFAKNGMKAAPIFAEDILKGEWIGNAAAIIFGGAESTIFRSALSPDGIFRKDIIRDAHQAGVHFAGYCGGAFIGWDHVEFTGAYNYKRQGEGFGLYPRRSFGAAAGFTPNDFTGRSDSAAIIPLYHPATGKTFHSLYCCGPYFPLDDMPPDASPVAVARHPVTGEDVVMGIQIPPKNGCGSVTLYGHHPEYLADFIDYRTREVPSLPIEDARLRKEAHAHAGSILLGYNLMLYDLKTAMGLMPDKPQPLILPQRVFG</sequence>
<accession>A0A2W4ZXN9</accession>
<dbReference type="InterPro" id="IPR019197">
    <property type="entry name" value="Biotin-prot_ligase_N"/>
</dbReference>
<proteinExistence type="predicted"/>
<feature type="domain" description="Biotin-protein ligase N-terminal" evidence="1">
    <location>
        <begin position="20"/>
        <end position="210"/>
    </location>
</feature>
<dbReference type="Proteomes" id="UP000249557">
    <property type="component" value="Unassembled WGS sequence"/>
</dbReference>
<dbReference type="EMBL" id="QFNK01000074">
    <property type="protein sequence ID" value="PZO87080.1"/>
    <property type="molecule type" value="Genomic_DNA"/>
</dbReference>
<evidence type="ECO:0000313" key="2">
    <source>
        <dbReference type="EMBL" id="PZO87080.1"/>
    </source>
</evidence>
<protein>
    <recommendedName>
        <fullName evidence="1">Biotin-protein ligase N-terminal domain-containing protein</fullName>
    </recommendedName>
</protein>